<dbReference type="InterPro" id="IPR002994">
    <property type="entry name" value="Surf1/Shy1"/>
</dbReference>
<evidence type="ECO:0000313" key="6">
    <source>
        <dbReference type="EMBL" id="CAE6539313.1"/>
    </source>
</evidence>
<name>A0A8H3DSB0_9AGAM</name>
<dbReference type="InterPro" id="IPR032675">
    <property type="entry name" value="LRR_dom_sf"/>
</dbReference>
<dbReference type="Proteomes" id="UP000663843">
    <property type="component" value="Unassembled WGS sequence"/>
</dbReference>
<evidence type="ECO:0000256" key="1">
    <source>
        <dbReference type="ARBA" id="ARBA00004370"/>
    </source>
</evidence>
<organism evidence="6 7">
    <name type="scientific">Rhizoctonia solani</name>
    <dbReference type="NCBI Taxonomy" id="456999"/>
    <lineage>
        <taxon>Eukaryota</taxon>
        <taxon>Fungi</taxon>
        <taxon>Dikarya</taxon>
        <taxon>Basidiomycota</taxon>
        <taxon>Agaricomycotina</taxon>
        <taxon>Agaricomycetes</taxon>
        <taxon>Cantharellales</taxon>
        <taxon>Ceratobasidiaceae</taxon>
        <taxon>Rhizoctonia</taxon>
    </lineage>
</organism>
<dbReference type="Pfam" id="PF02104">
    <property type="entry name" value="SURF1"/>
    <property type="match status" value="1"/>
</dbReference>
<dbReference type="AlphaFoldDB" id="A0A8H3DSB0"/>
<dbReference type="CDD" id="cd06662">
    <property type="entry name" value="SURF1"/>
    <property type="match status" value="1"/>
</dbReference>
<dbReference type="PANTHER" id="PTHR23427:SF2">
    <property type="entry name" value="SURFEIT LOCUS PROTEIN 1"/>
    <property type="match status" value="1"/>
</dbReference>
<dbReference type="EMBL" id="CAJMWT010009666">
    <property type="protein sequence ID" value="CAE6539313.1"/>
    <property type="molecule type" value="Genomic_DNA"/>
</dbReference>
<dbReference type="SUPFAM" id="SSF52047">
    <property type="entry name" value="RNI-like"/>
    <property type="match status" value="1"/>
</dbReference>
<comment type="caution">
    <text evidence="6">The sequence shown here is derived from an EMBL/GenBank/DDBJ whole genome shotgun (WGS) entry which is preliminary data.</text>
</comment>
<accession>A0A8H3DSB0</accession>
<dbReference type="InterPro" id="IPR045214">
    <property type="entry name" value="Surf1/Surf4"/>
</dbReference>
<dbReference type="GO" id="GO:0016020">
    <property type="term" value="C:membrane"/>
    <property type="evidence" value="ECO:0007669"/>
    <property type="project" value="UniProtKB-SubCell"/>
</dbReference>
<keyword evidence="4 5" id="KW-0472">Membrane</keyword>
<evidence type="ECO:0000256" key="5">
    <source>
        <dbReference type="SAM" id="Phobius"/>
    </source>
</evidence>
<gene>
    <name evidence="6" type="ORF">RDB_LOCUS193269</name>
</gene>
<dbReference type="Gene3D" id="3.80.10.10">
    <property type="entry name" value="Ribonuclease Inhibitor"/>
    <property type="match status" value="1"/>
</dbReference>
<reference evidence="6" key="1">
    <citation type="submission" date="2021-01" db="EMBL/GenBank/DDBJ databases">
        <authorList>
            <person name="Kaushik A."/>
        </authorList>
    </citation>
    <scope>NUCLEOTIDE SEQUENCE</scope>
    <source>
        <strain evidence="6">AG2-2IIIB</strain>
    </source>
</reference>
<dbReference type="GO" id="GO:0005739">
    <property type="term" value="C:mitochondrion"/>
    <property type="evidence" value="ECO:0007669"/>
    <property type="project" value="TreeGrafter"/>
</dbReference>
<evidence type="ECO:0000256" key="3">
    <source>
        <dbReference type="ARBA" id="ARBA00022989"/>
    </source>
</evidence>
<dbReference type="PANTHER" id="PTHR23427">
    <property type="entry name" value="SURFEIT LOCUS PROTEIN"/>
    <property type="match status" value="1"/>
</dbReference>
<proteinExistence type="predicted"/>
<evidence type="ECO:0000313" key="7">
    <source>
        <dbReference type="Proteomes" id="UP000663843"/>
    </source>
</evidence>
<dbReference type="PROSITE" id="PS50895">
    <property type="entry name" value="SURF1"/>
    <property type="match status" value="1"/>
</dbReference>
<protein>
    <submittedName>
        <fullName evidence="6">Uncharacterized protein</fullName>
    </submittedName>
</protein>
<comment type="subcellular location">
    <subcellularLocation>
        <location evidence="1">Membrane</location>
    </subcellularLocation>
</comment>
<sequence length="836" mass="91449">MPKRRANALASARTSSSKRIKFNSFGALNETDDLPPAHVAAKLQSGPSSSGASVRPPRRVNGVPTLVSYAAHIFAAHFRTLFIPESEYLRLDGFAMRKRLSNLPDTLMPRLLLLLREYCPTYLRPEVITTYFLRGREIRLSSDLPGVNTTVINAIGARHNIGVITTLDLARLSGISDQVFAKVVARLPDLEKLVLRGCGKAGPLVLEAAASNCPRLKVLNMNYTVATPRSIFSVLLACKELEVLKIAGVPKLVSGCVPLLVKTYIEEHPDDEIPTFTALRSLKIRLTNVSDPDLSTFFQHCPNLTTLDISFTPIKKIPIISPFPPIKKLSLTSTRVSGTNLVTVLENSPGLEVLHLGAHGETVGAAPGISNSLTDSLLREITDALAQCLAIRNINLAGNPKLGTGGSLGRALQDFFRRVGRRCEILNFENVPQLHSGDLEGLLCISDDDQPSPLRSLNVARTGVNGDAAMFIAACPKLEVLNLAATKFGREELFTILDCCPDLVKLDLTGCRGISIQDRRRFFEVWESARGDAADSRPSINQTRFSSSGLIYNSSRHSGSSKSQFSWTSPTTLILGFIPIFTFGLGTWQIQRLQWKIALIDELEEKSRREALVLPKRINLSVLPEFAYRRVLLTGTWDPDPSHTVLLGPRTRDHVLGYHIISPLVRGDGASSVLVNRGFVSRDFLERAKQTLSASRPDIPKIAGLVADAAAQGKVQIEGMLTAPAKRNTFTPDNKPEVGEWYWADAEAMAKVASGQNGDVQPVLIDELFTGDGAEAARRSSHGIPIGRPPEIELRNMHATYAATWYSLSAATAFMFVVLVRRGRGGKDPKFIRRAN</sequence>
<feature type="transmembrane region" description="Helical" evidence="5">
    <location>
        <begin position="799"/>
        <end position="820"/>
    </location>
</feature>
<keyword evidence="3 5" id="KW-1133">Transmembrane helix</keyword>
<evidence type="ECO:0000256" key="2">
    <source>
        <dbReference type="ARBA" id="ARBA00022692"/>
    </source>
</evidence>
<evidence type="ECO:0000256" key="4">
    <source>
        <dbReference type="ARBA" id="ARBA00023136"/>
    </source>
</evidence>
<keyword evidence="2 5" id="KW-0812">Transmembrane</keyword>
<dbReference type="GO" id="GO:0033617">
    <property type="term" value="P:mitochondrial respiratory chain complex IV assembly"/>
    <property type="evidence" value="ECO:0007669"/>
    <property type="project" value="TreeGrafter"/>
</dbReference>